<dbReference type="SUPFAM" id="SSF52540">
    <property type="entry name" value="P-loop containing nucleoside triphosphate hydrolases"/>
    <property type="match status" value="1"/>
</dbReference>
<dbReference type="Pfam" id="PF12705">
    <property type="entry name" value="PDDEXK_1"/>
    <property type="match status" value="1"/>
</dbReference>
<evidence type="ECO:0000256" key="6">
    <source>
        <dbReference type="ARBA" id="ARBA00022839"/>
    </source>
</evidence>
<dbReference type="PROSITE" id="PS51217">
    <property type="entry name" value="UVRD_HELICASE_CTER"/>
    <property type="match status" value="1"/>
</dbReference>
<dbReference type="eggNOG" id="ENOG502QU06">
    <property type="taxonomic scope" value="Eukaryota"/>
</dbReference>
<dbReference type="SUPFAM" id="SSF52980">
    <property type="entry name" value="Restriction endonuclease-like"/>
    <property type="match status" value="1"/>
</dbReference>
<keyword evidence="2" id="KW-0547">Nucleotide-binding</keyword>
<keyword evidence="8" id="KW-0238">DNA-binding</keyword>
<keyword evidence="6" id="KW-0269">Exonuclease</keyword>
<dbReference type="InterPro" id="IPR038726">
    <property type="entry name" value="PDDEXK_AddAB-type"/>
</dbReference>
<keyword evidence="4" id="KW-0378">Hydrolase</keyword>
<dbReference type="Gene3D" id="3.90.320.10">
    <property type="match status" value="1"/>
</dbReference>
<sequence length="955" mass="104630">MLRQRLRRRVARLVRQASHLSTSHEALLASMAPGRVTIVQGLVGTGKTTAAAALLGRTSTPTLALVPHGFDSSLRRSVEACTPIGFLDMQDDVRLLSIGAWSERFRSDYDHMATERVLSRTEAKVFVHDRVDRIPRKVFRTHKSAPMLRTAVSDTLRCFGELERHGVSPSAYTTYIQTALTDPATARLSPSSFLEVLANQTDLCDAYSAYRELLHAAHCNTHDGVVLDALALTEAHPYYLLASLAATAQFLVDDLHHWSPGAIVLLARLMLASTEKPWVLFSDPSVPGPLDQLRALLQHGGKDVSDVTEVAWSAPAVEPTGMHSMAYDILTKASNVDLPSSVQLVTVAGETEVTRMAGTIRDHQARGERLLVVLGEATRVDDLVSELHALHVPHLSLEPRDLFATDVVRIAYSLLQALASPSDSKHLFNLLHTSPEIDPLLLARLMESSTSRHIDLYETLRLHAVDHPPIAAFLKRFQTLRDAAMKLSCAELLHLYLTESGALEPLLHPTNDDDVARSEALAAFLDIVLDVQRLNESPYVPFVVPYLTQLRETGRLQAPSSLTMVLDDALNDHRVLVASQRSAWRLPPHVQVDTLVLLQWHDKAFPGRKPRGIGAGILPAQLLEAQAGSTVSSRDAYVATCRQRLASLLLRATSSVLISHAADTSISRLLAPWASYEVATTDAAPSHVSPTSLPPVLVDDAASLPLHHLSFSQIDEYMRCPHRYYLARVLGLEPKANSSMVYGRSLHEAIATYASIAPHASAAEDALAAFTKAWTPGSCRSLVEERILQAQGAAALRSFIAYEADRTRPIESIEQAFEFHVPEADVLFRGVWDRVEREPTGDVYIVEFKSNLADTRRDNQKLANESLQLQLYMLAYHRLHGRPPKGALLRSLETNHGLNAPGVLAHSAETDGAALRAIQATAQAIRARAFDATPSFLGCAFCSFSDICTAKGESA</sequence>
<dbReference type="GO" id="GO:0003677">
    <property type="term" value="F:DNA binding"/>
    <property type="evidence" value="ECO:0007669"/>
    <property type="project" value="UniProtKB-KW"/>
</dbReference>
<evidence type="ECO:0000256" key="3">
    <source>
        <dbReference type="ARBA" id="ARBA00022763"/>
    </source>
</evidence>
<dbReference type="Proteomes" id="UP000030762">
    <property type="component" value="Unassembled WGS sequence"/>
</dbReference>
<dbReference type="OrthoDB" id="64878at2759"/>
<keyword evidence="7" id="KW-0067">ATP-binding</keyword>
<proteinExistence type="predicted"/>
<dbReference type="GO" id="GO:0006281">
    <property type="term" value="P:DNA repair"/>
    <property type="evidence" value="ECO:0007669"/>
    <property type="project" value="UniProtKB-KW"/>
</dbReference>
<keyword evidence="1" id="KW-0540">Nuclease</keyword>
<dbReference type="InParanoid" id="T0QEL6"/>
<evidence type="ECO:0000256" key="1">
    <source>
        <dbReference type="ARBA" id="ARBA00022722"/>
    </source>
</evidence>
<name>T0QEL6_SAPDV</name>
<evidence type="ECO:0000313" key="11">
    <source>
        <dbReference type="EMBL" id="EQC33191.1"/>
    </source>
</evidence>
<organism evidence="11 12">
    <name type="scientific">Saprolegnia diclina (strain VS20)</name>
    <dbReference type="NCBI Taxonomy" id="1156394"/>
    <lineage>
        <taxon>Eukaryota</taxon>
        <taxon>Sar</taxon>
        <taxon>Stramenopiles</taxon>
        <taxon>Oomycota</taxon>
        <taxon>Saprolegniomycetes</taxon>
        <taxon>Saprolegniales</taxon>
        <taxon>Saprolegniaceae</taxon>
        <taxon>Saprolegnia</taxon>
    </lineage>
</organism>
<dbReference type="OMA" id="RCPHRYY"/>
<dbReference type="RefSeq" id="XP_008613314.1">
    <property type="nucleotide sequence ID" value="XM_008615092.1"/>
</dbReference>
<evidence type="ECO:0000256" key="8">
    <source>
        <dbReference type="ARBA" id="ARBA00023125"/>
    </source>
</evidence>
<keyword evidence="9" id="KW-0234">DNA repair</keyword>
<dbReference type="GO" id="GO:0004386">
    <property type="term" value="F:helicase activity"/>
    <property type="evidence" value="ECO:0007669"/>
    <property type="project" value="UniProtKB-KW"/>
</dbReference>
<dbReference type="InterPro" id="IPR011604">
    <property type="entry name" value="PDDEXK-like_dom_sf"/>
</dbReference>
<protein>
    <recommendedName>
        <fullName evidence="10">UvrD-like helicase C-terminal domain-containing protein</fullName>
    </recommendedName>
</protein>
<evidence type="ECO:0000259" key="10">
    <source>
        <dbReference type="PROSITE" id="PS51217"/>
    </source>
</evidence>
<dbReference type="GeneID" id="19949902"/>
<dbReference type="InterPro" id="IPR027417">
    <property type="entry name" value="P-loop_NTPase"/>
</dbReference>
<keyword evidence="12" id="KW-1185">Reference proteome</keyword>
<dbReference type="InterPro" id="IPR011335">
    <property type="entry name" value="Restrct_endonuc-II-like"/>
</dbReference>
<dbReference type="InterPro" id="IPR014017">
    <property type="entry name" value="DNA_helicase_UvrD-like_C"/>
</dbReference>
<dbReference type="Gene3D" id="1.10.486.10">
    <property type="entry name" value="PCRA, domain 4"/>
    <property type="match status" value="1"/>
</dbReference>
<evidence type="ECO:0000256" key="4">
    <source>
        <dbReference type="ARBA" id="ARBA00022801"/>
    </source>
</evidence>
<evidence type="ECO:0000256" key="9">
    <source>
        <dbReference type="ARBA" id="ARBA00023204"/>
    </source>
</evidence>
<feature type="domain" description="UvrD-like helicase C-terminal" evidence="10">
    <location>
        <begin position="308"/>
        <end position="554"/>
    </location>
</feature>
<dbReference type="GO" id="GO:0004527">
    <property type="term" value="F:exonuclease activity"/>
    <property type="evidence" value="ECO:0007669"/>
    <property type="project" value="UniProtKB-KW"/>
</dbReference>
<dbReference type="GO" id="GO:0005524">
    <property type="term" value="F:ATP binding"/>
    <property type="evidence" value="ECO:0007669"/>
    <property type="project" value="UniProtKB-KW"/>
</dbReference>
<dbReference type="AlphaFoldDB" id="T0QEL6"/>
<evidence type="ECO:0000256" key="2">
    <source>
        <dbReference type="ARBA" id="ARBA00022741"/>
    </source>
</evidence>
<reference evidence="11 12" key="1">
    <citation type="submission" date="2012-04" db="EMBL/GenBank/DDBJ databases">
        <title>The Genome Sequence of Saprolegnia declina VS20.</title>
        <authorList>
            <consortium name="The Broad Institute Genome Sequencing Platform"/>
            <person name="Russ C."/>
            <person name="Nusbaum C."/>
            <person name="Tyler B."/>
            <person name="van West P."/>
            <person name="Dieguez-Uribeondo J."/>
            <person name="de Bruijn I."/>
            <person name="Tripathy S."/>
            <person name="Jiang R."/>
            <person name="Young S.K."/>
            <person name="Zeng Q."/>
            <person name="Gargeya S."/>
            <person name="Fitzgerald M."/>
            <person name="Haas B."/>
            <person name="Abouelleil A."/>
            <person name="Alvarado L."/>
            <person name="Arachchi H.M."/>
            <person name="Berlin A."/>
            <person name="Chapman S.B."/>
            <person name="Goldberg J."/>
            <person name="Griggs A."/>
            <person name="Gujja S."/>
            <person name="Hansen M."/>
            <person name="Howarth C."/>
            <person name="Imamovic A."/>
            <person name="Larimer J."/>
            <person name="McCowen C."/>
            <person name="Montmayeur A."/>
            <person name="Murphy C."/>
            <person name="Neiman D."/>
            <person name="Pearson M."/>
            <person name="Priest M."/>
            <person name="Roberts A."/>
            <person name="Saif S."/>
            <person name="Shea T."/>
            <person name="Sisk P."/>
            <person name="Sykes S."/>
            <person name="Wortman J."/>
            <person name="Nusbaum C."/>
            <person name="Birren B."/>
        </authorList>
    </citation>
    <scope>NUCLEOTIDE SEQUENCE [LARGE SCALE GENOMIC DNA]</scope>
    <source>
        <strain evidence="11 12">VS20</strain>
    </source>
</reference>
<evidence type="ECO:0000256" key="7">
    <source>
        <dbReference type="ARBA" id="ARBA00022840"/>
    </source>
</evidence>
<evidence type="ECO:0000256" key="5">
    <source>
        <dbReference type="ARBA" id="ARBA00022806"/>
    </source>
</evidence>
<dbReference type="VEuPathDB" id="FungiDB:SDRG_09175"/>
<gene>
    <name evidence="11" type="ORF">SDRG_09175</name>
</gene>
<keyword evidence="3" id="KW-0227">DNA damage</keyword>
<dbReference type="EMBL" id="JH767160">
    <property type="protein sequence ID" value="EQC33191.1"/>
    <property type="molecule type" value="Genomic_DNA"/>
</dbReference>
<accession>T0QEL6</accession>
<evidence type="ECO:0000313" key="12">
    <source>
        <dbReference type="Proteomes" id="UP000030762"/>
    </source>
</evidence>
<keyword evidence="5" id="KW-0347">Helicase</keyword>